<keyword evidence="3" id="KW-1185">Reference proteome</keyword>
<dbReference type="InterPro" id="IPR029060">
    <property type="entry name" value="PIN-like_dom_sf"/>
</dbReference>
<dbReference type="GeneTree" id="ENSGT00390000010145"/>
<reference evidence="3" key="3">
    <citation type="journal article" date="2014" name="Nature">
        <title>Elephant shark genome provides unique insights into gnathostome evolution.</title>
        <authorList>
            <consortium name="International Elephant Shark Genome Sequencing Consortium"/>
            <person name="Venkatesh B."/>
            <person name="Lee A.P."/>
            <person name="Ravi V."/>
            <person name="Maurya A.K."/>
            <person name="Lian M.M."/>
            <person name="Swann J.B."/>
            <person name="Ohta Y."/>
            <person name="Flajnik M.F."/>
            <person name="Sutoh Y."/>
            <person name="Kasahara M."/>
            <person name="Hoon S."/>
            <person name="Gangu V."/>
            <person name="Roy S.W."/>
            <person name="Irimia M."/>
            <person name="Korzh V."/>
            <person name="Kondrychyn I."/>
            <person name="Lim Z.W."/>
            <person name="Tay B.H."/>
            <person name="Tohari S."/>
            <person name="Kong K.W."/>
            <person name="Ho S."/>
            <person name="Lorente-Galdos B."/>
            <person name="Quilez J."/>
            <person name="Marques-Bonet T."/>
            <person name="Raney B.J."/>
            <person name="Ingham P.W."/>
            <person name="Tay A."/>
            <person name="Hillier L.W."/>
            <person name="Minx P."/>
            <person name="Boehm T."/>
            <person name="Wilson R.K."/>
            <person name="Brenner S."/>
            <person name="Warren W.C."/>
        </authorList>
    </citation>
    <scope>NUCLEOTIDE SEQUENCE [LARGE SCALE GENOMIC DNA]</scope>
</reference>
<dbReference type="AlphaFoldDB" id="A0A4W3IC20"/>
<dbReference type="SUPFAM" id="SSF88723">
    <property type="entry name" value="PIN domain-like"/>
    <property type="match status" value="1"/>
</dbReference>
<dbReference type="PANTHER" id="PTHR15665">
    <property type="entry name" value="ASTEROID PROTEIN"/>
    <property type="match status" value="1"/>
</dbReference>
<dbReference type="OrthoDB" id="25987at2759"/>
<comment type="similarity">
    <text evidence="1">Belongs to the asteroid family.</text>
</comment>
<dbReference type="Gene3D" id="3.40.50.1010">
    <property type="entry name" value="5'-nuclease"/>
    <property type="match status" value="1"/>
</dbReference>
<name>A0A4W3IC20_CALMI</name>
<protein>
    <submittedName>
        <fullName evidence="2">Asteroid homolog 1</fullName>
    </submittedName>
</protein>
<reference evidence="2" key="4">
    <citation type="submission" date="2025-08" db="UniProtKB">
        <authorList>
            <consortium name="Ensembl"/>
        </authorList>
    </citation>
    <scope>IDENTIFICATION</scope>
</reference>
<dbReference type="KEGG" id="cmk:103183936"/>
<organism evidence="2 3">
    <name type="scientific">Callorhinchus milii</name>
    <name type="common">Ghost shark</name>
    <dbReference type="NCBI Taxonomy" id="7868"/>
    <lineage>
        <taxon>Eukaryota</taxon>
        <taxon>Metazoa</taxon>
        <taxon>Chordata</taxon>
        <taxon>Craniata</taxon>
        <taxon>Vertebrata</taxon>
        <taxon>Chondrichthyes</taxon>
        <taxon>Holocephali</taxon>
        <taxon>Chimaeriformes</taxon>
        <taxon>Callorhinchidae</taxon>
        <taxon>Callorhinchus</taxon>
    </lineage>
</organism>
<dbReference type="InterPro" id="IPR026832">
    <property type="entry name" value="Asteroid"/>
</dbReference>
<dbReference type="Ensembl" id="ENSCMIT00000025443.1">
    <property type="protein sequence ID" value="ENSCMIP00000025031.1"/>
    <property type="gene ID" value="ENSCMIG00000011032.1"/>
</dbReference>
<dbReference type="InParanoid" id="A0A4W3IC20"/>
<sequence>MGVHGLTGYIDENHQFFNKVKLQNTKIIIDGNNLFHRLYFDSALDFKYGGDYDLFTNAIHTFFEALSQCHICPYVVLDGGRDSTDKKIETIKERAKNKIRIAHALSRGDGGTLLPILAGQLFKQVLFQMQVPFVQCHSEADREIATLANQWACPVLSQDSDFCIFNLKAGYYPLKNFKWKNTSVSKDSSGLYIPALCFSIEKFCTYFSNMNRDLLPLIGVLIGNDYVNLALDTFFSKECFPIGRSASSGRKHIRIHGLLKWLSGFAEPKAVIEIILKYFNEKDQEELRKCLPVLMEDYTESEVDLAVFFQSGKMGFSHVPAALASKVPEWLIVTLMNGNMAPFISDCLVMRGVFLPSQVENTRRPSSHNCSLHIRNVMYGLLLNSNEISPDSTFNFSSAESGKTNSVAEKQCKMFYVEEFDRHEQSLKKNTIQAKPGRYSLNQLPEISASVKASYLLEALEVKPDVLPLPAHLQLPVIITCYWMTHAEPRVTLFHLQALLLCFMTGELHKMICEADSSGTLECGVQMVYDRLSHLKPRTRNLDVDVAHIFCQWQSCLLMGIYLNQLLGCPFPEPDLTRLYSGTRVHFTYYELKLVSADHLLKESPTAHQIYHSLLCTVTATVPGGFFQKKRKSKKSKGKQATALAVSPLGKNSVEDSDWHDANNRFAALNTEDLN</sequence>
<evidence type="ECO:0000256" key="1">
    <source>
        <dbReference type="ARBA" id="ARBA00007398"/>
    </source>
</evidence>
<dbReference type="Proteomes" id="UP000314986">
    <property type="component" value="Unassembled WGS sequence"/>
</dbReference>
<reference evidence="3" key="2">
    <citation type="journal article" date="2007" name="PLoS Biol.">
        <title>Survey sequencing and comparative analysis of the elephant shark (Callorhinchus milii) genome.</title>
        <authorList>
            <person name="Venkatesh B."/>
            <person name="Kirkness E.F."/>
            <person name="Loh Y.H."/>
            <person name="Halpern A.L."/>
            <person name="Lee A.P."/>
            <person name="Johnson J."/>
            <person name="Dandona N."/>
            <person name="Viswanathan L.D."/>
            <person name="Tay A."/>
            <person name="Venter J.C."/>
            <person name="Strausberg R.L."/>
            <person name="Brenner S."/>
        </authorList>
    </citation>
    <scope>NUCLEOTIDE SEQUENCE [LARGE SCALE GENOMIC DNA]</scope>
</reference>
<reference evidence="3" key="1">
    <citation type="journal article" date="2006" name="Science">
        <title>Ancient noncoding elements conserved in the human genome.</title>
        <authorList>
            <person name="Venkatesh B."/>
            <person name="Kirkness E.F."/>
            <person name="Loh Y.H."/>
            <person name="Halpern A.L."/>
            <person name="Lee A.P."/>
            <person name="Johnson J."/>
            <person name="Dandona N."/>
            <person name="Viswanathan L.D."/>
            <person name="Tay A."/>
            <person name="Venter J.C."/>
            <person name="Strausberg R.L."/>
            <person name="Brenner S."/>
        </authorList>
    </citation>
    <scope>NUCLEOTIDE SEQUENCE [LARGE SCALE GENOMIC DNA]</scope>
</reference>
<proteinExistence type="inferred from homology"/>
<dbReference type="OMA" id="VMRCVFE"/>
<accession>A0A4W3IC20</accession>
<gene>
    <name evidence="2" type="primary">LOC103183936</name>
</gene>
<dbReference type="PANTHER" id="PTHR15665:SF1">
    <property type="entry name" value="PROTEIN ASTEROID HOMOLOG 1"/>
    <property type="match status" value="1"/>
</dbReference>
<reference evidence="2" key="5">
    <citation type="submission" date="2025-09" db="UniProtKB">
        <authorList>
            <consortium name="Ensembl"/>
        </authorList>
    </citation>
    <scope>IDENTIFICATION</scope>
</reference>
<evidence type="ECO:0000313" key="3">
    <source>
        <dbReference type="Proteomes" id="UP000314986"/>
    </source>
</evidence>
<dbReference type="STRING" id="7868.ENSCMIP00000025031"/>
<evidence type="ECO:0000313" key="2">
    <source>
        <dbReference type="Ensembl" id="ENSCMIP00000025031.1"/>
    </source>
</evidence>
<dbReference type="GeneID" id="103183936"/>